<dbReference type="AlphaFoldDB" id="A0A8H7E878"/>
<proteinExistence type="predicted"/>
<dbReference type="Proteomes" id="UP000606974">
    <property type="component" value="Unassembled WGS sequence"/>
</dbReference>
<dbReference type="InterPro" id="IPR001126">
    <property type="entry name" value="UmuC"/>
</dbReference>
<evidence type="ECO:0000313" key="2">
    <source>
        <dbReference type="EMBL" id="KAF7512050.1"/>
    </source>
</evidence>
<dbReference type="Gene3D" id="3.40.1170.60">
    <property type="match status" value="1"/>
</dbReference>
<dbReference type="Gene3D" id="3.30.70.270">
    <property type="match status" value="1"/>
</dbReference>
<reference evidence="2" key="1">
    <citation type="submission" date="2020-02" db="EMBL/GenBank/DDBJ databases">
        <authorList>
            <person name="Palmer J.M."/>
        </authorList>
    </citation>
    <scope>NUCLEOTIDE SEQUENCE</scope>
    <source>
        <strain evidence="2">EPUS1.4</strain>
        <tissue evidence="2">Thallus</tissue>
    </source>
</reference>
<evidence type="ECO:0000313" key="3">
    <source>
        <dbReference type="Proteomes" id="UP000606974"/>
    </source>
</evidence>
<dbReference type="InterPro" id="IPR036775">
    <property type="entry name" value="DNA_pol_Y-fam_lit_finger_sf"/>
</dbReference>
<dbReference type="SUPFAM" id="SSF56672">
    <property type="entry name" value="DNA/RNA polymerases"/>
    <property type="match status" value="1"/>
</dbReference>
<evidence type="ECO:0000259" key="1">
    <source>
        <dbReference type="PROSITE" id="PS50173"/>
    </source>
</evidence>
<dbReference type="GO" id="GO:0070987">
    <property type="term" value="P:error-free translesion synthesis"/>
    <property type="evidence" value="ECO:0007669"/>
    <property type="project" value="UniProtKB-ARBA"/>
</dbReference>
<dbReference type="OrthoDB" id="447129at2759"/>
<feature type="domain" description="UmuC" evidence="1">
    <location>
        <begin position="15"/>
        <end position="259"/>
    </location>
</feature>
<dbReference type="InterPro" id="IPR017961">
    <property type="entry name" value="DNA_pol_Y-fam_little_finger"/>
</dbReference>
<dbReference type="GO" id="GO:0006281">
    <property type="term" value="P:DNA repair"/>
    <property type="evidence" value="ECO:0007669"/>
    <property type="project" value="InterPro"/>
</dbReference>
<sequence>MDGASSLKRHDSRMIIHFDYDCFYASVFEAENPALKNQPLAVQQKQIIVTCNYEARRRGLYKLQLITEAKKVCPDVVTVLGEDLTRFRNASKELYSFLRKSIWSGQAERLGFDEVFLDCTDMVNYNIDILNHNDLPHSFFCLDQSDPTVGFQYDASEPFGPTYPPEAGAVSDQDLQLYRRLVLGSHLARYLRHELEKEKGYTATVGISTNKILSKLVGNLHKPKSQTTLVPPYDASASSESHVTTFMDSHDIGSIPGIGFKISQKIRARILGRQPAFDEGLVYGGTKEKVTVRDVRTFVGMGPEMLEEILGGPGSQRGIGGKIWGLIQGVDDVEVSQAKKVPSQISIEDSYTRLDTLDEVRKKLNLLSNSLIRRMHLDLTEDDDDAENAEHGILKRRWLARPRTLRLTTRPRPAVNPDGTRSRSFNRISRSLPMPTFAFSLTENVHALADRLVQDSLIPCFRKLHPERSGWNLSLVNVAVTNMAETAADSKDSDGRDISRMFRRQDDVLKEWRVVDEDVAPHLTDDVNDLLEGSVDVDVYSEATPPTSWESDDEVQDNMDVCGRCGLSVPSFALLAHERFHQMPD</sequence>
<gene>
    <name evidence="2" type="ORF">GJ744_002763</name>
</gene>
<dbReference type="Pfam" id="PF11799">
    <property type="entry name" value="IMS_C"/>
    <property type="match status" value="1"/>
</dbReference>
<dbReference type="InterPro" id="IPR043502">
    <property type="entry name" value="DNA/RNA_pol_sf"/>
</dbReference>
<dbReference type="PANTHER" id="PTHR46404">
    <property type="entry name" value="DNA POLYMERASE IOTA"/>
    <property type="match status" value="1"/>
</dbReference>
<keyword evidence="3" id="KW-1185">Reference proteome</keyword>
<name>A0A8H7E878_9EURO</name>
<comment type="caution">
    <text evidence="2">The sequence shown here is derived from an EMBL/GenBank/DDBJ whole genome shotgun (WGS) entry which is preliminary data.</text>
</comment>
<accession>A0A8H7E878</accession>
<dbReference type="GO" id="GO:0003887">
    <property type="term" value="F:DNA-directed DNA polymerase activity"/>
    <property type="evidence" value="ECO:0007669"/>
    <property type="project" value="TreeGrafter"/>
</dbReference>
<organism evidence="2 3">
    <name type="scientific">Endocarpon pusillum</name>
    <dbReference type="NCBI Taxonomy" id="364733"/>
    <lineage>
        <taxon>Eukaryota</taxon>
        <taxon>Fungi</taxon>
        <taxon>Dikarya</taxon>
        <taxon>Ascomycota</taxon>
        <taxon>Pezizomycotina</taxon>
        <taxon>Eurotiomycetes</taxon>
        <taxon>Chaetothyriomycetidae</taxon>
        <taxon>Verrucariales</taxon>
        <taxon>Verrucariaceae</taxon>
        <taxon>Endocarpon</taxon>
    </lineage>
</organism>
<protein>
    <recommendedName>
        <fullName evidence="1">UmuC domain-containing protein</fullName>
    </recommendedName>
</protein>
<dbReference type="PROSITE" id="PS50173">
    <property type="entry name" value="UMUC"/>
    <property type="match status" value="1"/>
</dbReference>
<dbReference type="PANTHER" id="PTHR46404:SF1">
    <property type="entry name" value="DNA POLYMERASE IOTA"/>
    <property type="match status" value="1"/>
</dbReference>
<dbReference type="InterPro" id="IPR043128">
    <property type="entry name" value="Rev_trsase/Diguanyl_cyclase"/>
</dbReference>
<dbReference type="GO" id="GO:0003684">
    <property type="term" value="F:damaged DNA binding"/>
    <property type="evidence" value="ECO:0007669"/>
    <property type="project" value="InterPro"/>
</dbReference>
<dbReference type="Gene3D" id="3.30.1490.100">
    <property type="entry name" value="DNA polymerase, Y-family, little finger domain"/>
    <property type="match status" value="1"/>
</dbReference>
<dbReference type="Pfam" id="PF00817">
    <property type="entry name" value="IMS"/>
    <property type="match status" value="1"/>
</dbReference>
<dbReference type="EMBL" id="JAACFV010000015">
    <property type="protein sequence ID" value="KAF7512050.1"/>
    <property type="molecule type" value="Genomic_DNA"/>
</dbReference>
<dbReference type="FunFam" id="3.40.1170.60:FF:000006">
    <property type="entry name" value="DNA polymerase iota"/>
    <property type="match status" value="1"/>
</dbReference>